<dbReference type="GO" id="GO:0043005">
    <property type="term" value="C:neuron projection"/>
    <property type="evidence" value="ECO:0007669"/>
    <property type="project" value="TreeGrafter"/>
</dbReference>
<keyword evidence="14" id="KW-1185">Reference proteome</keyword>
<evidence type="ECO:0000256" key="3">
    <source>
        <dbReference type="ARBA" id="ARBA00022475"/>
    </source>
</evidence>
<keyword evidence="3" id="KW-1003">Cell membrane</keyword>
<name>A0A443QE66_9ACAR</name>
<dbReference type="STRING" id="1965070.A0A443QE66"/>
<evidence type="ECO:0000256" key="2">
    <source>
        <dbReference type="ARBA" id="ARBA00010663"/>
    </source>
</evidence>
<comment type="similarity">
    <text evidence="2 10">Belongs to the G-protein coupled receptor 1 family.</text>
</comment>
<organism evidence="13 14">
    <name type="scientific">Dinothrombium tinctorium</name>
    <dbReference type="NCBI Taxonomy" id="1965070"/>
    <lineage>
        <taxon>Eukaryota</taxon>
        <taxon>Metazoa</taxon>
        <taxon>Ecdysozoa</taxon>
        <taxon>Arthropoda</taxon>
        <taxon>Chelicerata</taxon>
        <taxon>Arachnida</taxon>
        <taxon>Acari</taxon>
        <taxon>Acariformes</taxon>
        <taxon>Trombidiformes</taxon>
        <taxon>Prostigmata</taxon>
        <taxon>Anystina</taxon>
        <taxon>Parasitengona</taxon>
        <taxon>Trombidioidea</taxon>
        <taxon>Trombidiidae</taxon>
        <taxon>Dinothrombium</taxon>
    </lineage>
</organism>
<sequence length="105" mass="12017">MRTASNVFILNLSIADFLFLVRIPFLVIQEILKQWPFGLVLCKVYRSITLSSSMASCFFIALISTERYFAVCLPLKANRLHNKKLAIISCILVWIISSMFRTPSL</sequence>
<keyword evidence="8 10" id="KW-0675">Receptor</keyword>
<evidence type="ECO:0000256" key="8">
    <source>
        <dbReference type="ARBA" id="ARBA00023170"/>
    </source>
</evidence>
<dbReference type="GO" id="GO:0004930">
    <property type="term" value="F:G protein-coupled receptor activity"/>
    <property type="evidence" value="ECO:0007669"/>
    <property type="project" value="UniProtKB-KW"/>
</dbReference>
<dbReference type="Proteomes" id="UP000285301">
    <property type="component" value="Unassembled WGS sequence"/>
</dbReference>
<dbReference type="Gene3D" id="1.20.1070.10">
    <property type="entry name" value="Rhodopsin 7-helix transmembrane proteins"/>
    <property type="match status" value="1"/>
</dbReference>
<evidence type="ECO:0000259" key="12">
    <source>
        <dbReference type="PROSITE" id="PS50262"/>
    </source>
</evidence>
<dbReference type="InterPro" id="IPR000276">
    <property type="entry name" value="GPCR_Rhodpsn"/>
</dbReference>
<feature type="transmembrane region" description="Helical" evidence="11">
    <location>
        <begin position="44"/>
        <end position="64"/>
    </location>
</feature>
<keyword evidence="5 11" id="KW-1133">Transmembrane helix</keyword>
<dbReference type="GO" id="GO:0042923">
    <property type="term" value="F:neuropeptide binding"/>
    <property type="evidence" value="ECO:0007669"/>
    <property type="project" value="TreeGrafter"/>
</dbReference>
<keyword evidence="4 10" id="KW-0812">Transmembrane</keyword>
<evidence type="ECO:0000256" key="9">
    <source>
        <dbReference type="ARBA" id="ARBA00023224"/>
    </source>
</evidence>
<evidence type="ECO:0000256" key="4">
    <source>
        <dbReference type="ARBA" id="ARBA00022692"/>
    </source>
</evidence>
<dbReference type="OrthoDB" id="9880339at2759"/>
<keyword evidence="9 10" id="KW-0807">Transducer</keyword>
<dbReference type="PROSITE" id="PS50262">
    <property type="entry name" value="G_PROTEIN_RECEP_F1_2"/>
    <property type="match status" value="1"/>
</dbReference>
<keyword evidence="6 10" id="KW-0297">G-protein coupled receptor</keyword>
<evidence type="ECO:0000256" key="1">
    <source>
        <dbReference type="ARBA" id="ARBA00004651"/>
    </source>
</evidence>
<gene>
    <name evidence="13" type="ORF">B4U79_15237</name>
</gene>
<evidence type="ECO:0000256" key="10">
    <source>
        <dbReference type="RuleBase" id="RU000688"/>
    </source>
</evidence>
<evidence type="ECO:0000256" key="6">
    <source>
        <dbReference type="ARBA" id="ARBA00023040"/>
    </source>
</evidence>
<keyword evidence="7 11" id="KW-0472">Membrane</keyword>
<feature type="non-terminal residue" evidence="13">
    <location>
        <position position="105"/>
    </location>
</feature>
<dbReference type="EMBL" id="NCKU01009414">
    <property type="protein sequence ID" value="RWS01315.1"/>
    <property type="molecule type" value="Genomic_DNA"/>
</dbReference>
<proteinExistence type="inferred from homology"/>
<reference evidence="13 14" key="1">
    <citation type="journal article" date="2018" name="Gigascience">
        <title>Genomes of trombidid mites reveal novel predicted allergens and laterally-transferred genes associated with secondary metabolism.</title>
        <authorList>
            <person name="Dong X."/>
            <person name="Chaisiri K."/>
            <person name="Xia D."/>
            <person name="Armstrong S.D."/>
            <person name="Fang Y."/>
            <person name="Donnelly M.J."/>
            <person name="Kadowaki T."/>
            <person name="McGarry J.W."/>
            <person name="Darby A.C."/>
            <person name="Makepeace B.L."/>
        </authorList>
    </citation>
    <scope>NUCLEOTIDE SEQUENCE [LARGE SCALE GENOMIC DNA]</scope>
    <source>
        <strain evidence="13">UoL-WK</strain>
    </source>
</reference>
<dbReference type="PROSITE" id="PS00237">
    <property type="entry name" value="G_PROTEIN_RECEP_F1_1"/>
    <property type="match status" value="1"/>
</dbReference>
<dbReference type="GO" id="GO:0005886">
    <property type="term" value="C:plasma membrane"/>
    <property type="evidence" value="ECO:0007669"/>
    <property type="project" value="UniProtKB-SubCell"/>
</dbReference>
<evidence type="ECO:0000256" key="11">
    <source>
        <dbReference type="SAM" id="Phobius"/>
    </source>
</evidence>
<feature type="domain" description="G-protein coupled receptors family 1 profile" evidence="12">
    <location>
        <begin position="1"/>
        <end position="105"/>
    </location>
</feature>
<evidence type="ECO:0000313" key="13">
    <source>
        <dbReference type="EMBL" id="RWS01315.1"/>
    </source>
</evidence>
<feature type="transmembrane region" description="Helical" evidence="11">
    <location>
        <begin position="7"/>
        <end position="32"/>
    </location>
</feature>
<evidence type="ECO:0000256" key="7">
    <source>
        <dbReference type="ARBA" id="ARBA00023136"/>
    </source>
</evidence>
<dbReference type="PANTHER" id="PTHR24229:SF40">
    <property type="entry name" value="ALLATOSTATIN C RECEPTOR 1-RELATED"/>
    <property type="match status" value="1"/>
</dbReference>
<evidence type="ECO:0000256" key="5">
    <source>
        <dbReference type="ARBA" id="ARBA00022989"/>
    </source>
</evidence>
<comment type="subcellular location">
    <subcellularLocation>
        <location evidence="1">Cell membrane</location>
        <topology evidence="1">Multi-pass membrane protein</topology>
    </subcellularLocation>
</comment>
<dbReference type="GO" id="GO:0007218">
    <property type="term" value="P:neuropeptide signaling pathway"/>
    <property type="evidence" value="ECO:0007669"/>
    <property type="project" value="TreeGrafter"/>
</dbReference>
<protein>
    <submittedName>
        <fullName evidence="13">Somatostatin receptor type 2-like protein</fullName>
    </submittedName>
</protein>
<dbReference type="PRINTS" id="PR00237">
    <property type="entry name" value="GPCRRHODOPSN"/>
</dbReference>
<comment type="caution">
    <text evidence="13">The sequence shown here is derived from an EMBL/GenBank/DDBJ whole genome shotgun (WGS) entry which is preliminary data.</text>
</comment>
<accession>A0A443QE66</accession>
<dbReference type="PANTHER" id="PTHR24229">
    <property type="entry name" value="NEUROPEPTIDES RECEPTOR"/>
    <property type="match status" value="1"/>
</dbReference>
<dbReference type="Pfam" id="PF00001">
    <property type="entry name" value="7tm_1"/>
    <property type="match status" value="1"/>
</dbReference>
<dbReference type="AlphaFoldDB" id="A0A443QE66"/>
<feature type="transmembrane region" description="Helical" evidence="11">
    <location>
        <begin position="85"/>
        <end position="102"/>
    </location>
</feature>
<evidence type="ECO:0000313" key="14">
    <source>
        <dbReference type="Proteomes" id="UP000285301"/>
    </source>
</evidence>
<dbReference type="SUPFAM" id="SSF81321">
    <property type="entry name" value="Family A G protein-coupled receptor-like"/>
    <property type="match status" value="1"/>
</dbReference>
<dbReference type="InterPro" id="IPR017452">
    <property type="entry name" value="GPCR_Rhodpsn_7TM"/>
</dbReference>